<dbReference type="AlphaFoldDB" id="A0A0A9X881"/>
<evidence type="ECO:0000313" key="2">
    <source>
        <dbReference type="EMBL" id="JAQ15939.1"/>
    </source>
</evidence>
<name>A0A0A9X881_LYGHE</name>
<proteinExistence type="predicted"/>
<protein>
    <submittedName>
        <fullName evidence="1">Uncharacterized protein</fullName>
    </submittedName>
</protein>
<dbReference type="EMBL" id="GDHC01002690">
    <property type="protein sequence ID" value="JAQ15939.1"/>
    <property type="molecule type" value="Transcribed_RNA"/>
</dbReference>
<dbReference type="EMBL" id="GBHO01027753">
    <property type="protein sequence ID" value="JAG15851.1"/>
    <property type="molecule type" value="Transcribed_RNA"/>
</dbReference>
<reference evidence="1" key="1">
    <citation type="journal article" date="2014" name="PLoS ONE">
        <title>Transcriptome-Based Identification of ABC Transporters in the Western Tarnished Plant Bug Lygus hesperus.</title>
        <authorList>
            <person name="Hull J.J."/>
            <person name="Chaney K."/>
            <person name="Geib S.M."/>
            <person name="Fabrick J.A."/>
            <person name="Brent C.S."/>
            <person name="Walsh D."/>
            <person name="Lavine L.C."/>
        </authorList>
    </citation>
    <scope>NUCLEOTIDE SEQUENCE</scope>
</reference>
<reference evidence="2" key="3">
    <citation type="journal article" date="2016" name="Gigascience">
        <title>De novo construction of an expanded transcriptome assembly for the western tarnished plant bug, Lygus hesperus.</title>
        <authorList>
            <person name="Tassone E.E."/>
            <person name="Geib S.M."/>
            <person name="Hall B."/>
            <person name="Fabrick J.A."/>
            <person name="Brent C.S."/>
            <person name="Hull J.J."/>
        </authorList>
    </citation>
    <scope>NUCLEOTIDE SEQUENCE</scope>
</reference>
<reference evidence="1" key="2">
    <citation type="submission" date="2014-07" db="EMBL/GenBank/DDBJ databases">
        <authorList>
            <person name="Hull J."/>
        </authorList>
    </citation>
    <scope>NUCLEOTIDE SEQUENCE</scope>
</reference>
<accession>A0A0A9X881</accession>
<gene>
    <name evidence="1" type="ORF">CM83_3128</name>
    <name evidence="2" type="ORF">g.15020</name>
</gene>
<evidence type="ECO:0000313" key="1">
    <source>
        <dbReference type="EMBL" id="JAG15851.1"/>
    </source>
</evidence>
<sequence length="380" mass="43086">MVQIPRAHSVHYFNPLQQHFALGGTVGLECEKINGNIFYRNQQVEQPLTAHIDTSEPRTHEVEACGDTCASRQVVVNLAEQDFAPLTVLCTVLYGTTPPHRPADVCEVVLLSQLRGYYSLLQRSSTNSIVQSNFVEANYLQNLGSIQRLYVTVDAVPETAFVYTANMVRSTMAVHGGRGDDVYFLLVCFFTRVLPHTSNAHGIIKHSELHTVLYGMQTGAGRKKIPPFFLSDTFTQSLSCHGERVVLPRDGQTLTRYLPTDPNQAVHTLIRLQLLQRYTGETFTLAVPALSQLILDVRATRREMLTLLHKQLNREMWLDLLLQHLRGRKFRWKHSHRHYSFHLYDILGAHSFSHTCVHNRILLRPTYHRCGSSSSSADVS</sequence>
<organism evidence="1">
    <name type="scientific">Lygus hesperus</name>
    <name type="common">Western plant bug</name>
    <dbReference type="NCBI Taxonomy" id="30085"/>
    <lineage>
        <taxon>Eukaryota</taxon>
        <taxon>Metazoa</taxon>
        <taxon>Ecdysozoa</taxon>
        <taxon>Arthropoda</taxon>
        <taxon>Hexapoda</taxon>
        <taxon>Insecta</taxon>
        <taxon>Pterygota</taxon>
        <taxon>Neoptera</taxon>
        <taxon>Paraneoptera</taxon>
        <taxon>Hemiptera</taxon>
        <taxon>Heteroptera</taxon>
        <taxon>Panheteroptera</taxon>
        <taxon>Cimicomorpha</taxon>
        <taxon>Miridae</taxon>
        <taxon>Mirini</taxon>
        <taxon>Lygus</taxon>
    </lineage>
</organism>